<dbReference type="Gene3D" id="3.20.20.70">
    <property type="entry name" value="Aldolase class I"/>
    <property type="match status" value="1"/>
</dbReference>
<evidence type="ECO:0000313" key="1">
    <source>
        <dbReference type="EMBL" id="RBO85227.1"/>
    </source>
</evidence>
<proteinExistence type="predicted"/>
<dbReference type="AlphaFoldDB" id="A0A366D5B6"/>
<dbReference type="SUPFAM" id="SSF51412">
    <property type="entry name" value="Inosine monophosphate dehydrogenase (IMPDH)"/>
    <property type="match status" value="1"/>
</dbReference>
<dbReference type="STRING" id="1210090.GCA_001613185_03121"/>
<dbReference type="Proteomes" id="UP000252586">
    <property type="component" value="Unassembled WGS sequence"/>
</dbReference>
<dbReference type="InterPro" id="IPR013785">
    <property type="entry name" value="Aldolase_TIM"/>
</dbReference>
<evidence type="ECO:0000313" key="2">
    <source>
        <dbReference type="Proteomes" id="UP000252586"/>
    </source>
</evidence>
<organism evidence="1 2">
    <name type="scientific">Nocardia puris</name>
    <dbReference type="NCBI Taxonomy" id="208602"/>
    <lineage>
        <taxon>Bacteria</taxon>
        <taxon>Bacillati</taxon>
        <taxon>Actinomycetota</taxon>
        <taxon>Actinomycetes</taxon>
        <taxon>Mycobacteriales</taxon>
        <taxon>Nocardiaceae</taxon>
        <taxon>Nocardia</taxon>
    </lineage>
</organism>
<protein>
    <submittedName>
        <fullName evidence="1">Uncharacterized protein</fullName>
    </submittedName>
</protein>
<gene>
    <name evidence="1" type="ORF">DFR74_11575</name>
</gene>
<reference evidence="1 2" key="1">
    <citation type="submission" date="2018-06" db="EMBL/GenBank/DDBJ databases">
        <title>Genomic Encyclopedia of Type Strains, Phase IV (KMG-IV): sequencing the most valuable type-strain genomes for metagenomic binning, comparative biology and taxonomic classification.</title>
        <authorList>
            <person name="Goeker M."/>
        </authorList>
    </citation>
    <scope>NUCLEOTIDE SEQUENCE [LARGE SCALE GENOMIC DNA]</scope>
    <source>
        <strain evidence="1 2">DSM 44599</strain>
    </source>
</reference>
<keyword evidence="2" id="KW-1185">Reference proteome</keyword>
<sequence>MGFAGTVTIPELQQAQLMRITAAGMRESHPHDVAITTDAPNYTSKP</sequence>
<dbReference type="EMBL" id="QNRE01000015">
    <property type="protein sequence ID" value="RBO85227.1"/>
    <property type="molecule type" value="Genomic_DNA"/>
</dbReference>
<comment type="caution">
    <text evidence="1">The sequence shown here is derived from an EMBL/GenBank/DDBJ whole genome shotgun (WGS) entry which is preliminary data.</text>
</comment>
<name>A0A366D5B6_9NOCA</name>
<accession>A0A366D5B6</accession>